<dbReference type="InterPro" id="IPR001202">
    <property type="entry name" value="WW_dom"/>
</dbReference>
<dbReference type="PROSITE" id="PS50020">
    <property type="entry name" value="WW_DOMAIN_2"/>
    <property type="match status" value="1"/>
</dbReference>
<evidence type="ECO:0000313" key="3">
    <source>
        <dbReference type="EMBL" id="GIQ83210.1"/>
    </source>
</evidence>
<feature type="domain" description="WW" evidence="2">
    <location>
        <begin position="5"/>
        <end position="39"/>
    </location>
</feature>
<protein>
    <recommendedName>
        <fullName evidence="2">WW domain-containing protein</fullName>
    </recommendedName>
</protein>
<dbReference type="Gene3D" id="2.20.70.10">
    <property type="match status" value="1"/>
</dbReference>
<accession>A0A9K3CVI0</accession>
<evidence type="ECO:0000259" key="2">
    <source>
        <dbReference type="PROSITE" id="PS50020"/>
    </source>
</evidence>
<reference evidence="3 4" key="1">
    <citation type="journal article" date="2018" name="PLoS ONE">
        <title>The draft genome of Kipferlia bialata reveals reductive genome evolution in fornicate parasites.</title>
        <authorList>
            <person name="Tanifuji G."/>
            <person name="Takabayashi S."/>
            <person name="Kume K."/>
            <person name="Takagi M."/>
            <person name="Nakayama T."/>
            <person name="Kamikawa R."/>
            <person name="Inagaki Y."/>
            <person name="Hashimoto T."/>
        </authorList>
    </citation>
    <scope>NUCLEOTIDE SEQUENCE [LARGE SCALE GENOMIC DNA]</scope>
    <source>
        <strain evidence="3">NY0173</strain>
    </source>
</reference>
<dbReference type="Proteomes" id="UP000265618">
    <property type="component" value="Unassembled WGS sequence"/>
</dbReference>
<feature type="region of interest" description="Disordered" evidence="1">
    <location>
        <begin position="49"/>
        <end position="72"/>
    </location>
</feature>
<dbReference type="Pfam" id="PF00397">
    <property type="entry name" value="WW"/>
    <property type="match status" value="1"/>
</dbReference>
<dbReference type="AlphaFoldDB" id="A0A9K3CVI0"/>
<dbReference type="InterPro" id="IPR036020">
    <property type="entry name" value="WW_dom_sf"/>
</dbReference>
<proteinExistence type="predicted"/>
<organism evidence="3 4">
    <name type="scientific">Kipferlia bialata</name>
    <dbReference type="NCBI Taxonomy" id="797122"/>
    <lineage>
        <taxon>Eukaryota</taxon>
        <taxon>Metamonada</taxon>
        <taxon>Carpediemonas-like organisms</taxon>
        <taxon>Kipferlia</taxon>
    </lineage>
</organism>
<evidence type="ECO:0000313" key="4">
    <source>
        <dbReference type="Proteomes" id="UP000265618"/>
    </source>
</evidence>
<name>A0A9K3CVI0_9EUKA</name>
<comment type="caution">
    <text evidence="3">The sequence shown here is derived from an EMBL/GenBank/DDBJ whole genome shotgun (WGS) entry which is preliminary data.</text>
</comment>
<keyword evidence="4" id="KW-1185">Reference proteome</keyword>
<dbReference type="EMBL" id="BDIP01000962">
    <property type="protein sequence ID" value="GIQ83210.1"/>
    <property type="molecule type" value="Genomic_DNA"/>
</dbReference>
<gene>
    <name evidence="3" type="ORF">KIPB_004489</name>
</gene>
<evidence type="ECO:0000256" key="1">
    <source>
        <dbReference type="SAM" id="MobiDB-lite"/>
    </source>
</evidence>
<sequence length="72" mass="8061">MGTNPPLPPGWKTAIHGTTNRQYYYHRERGETMWNLEDVLESERAALGVMPNSPQASGNSDTERWVGVMDVG</sequence>
<dbReference type="SUPFAM" id="SSF51045">
    <property type="entry name" value="WW domain"/>
    <property type="match status" value="1"/>
</dbReference>